<feature type="compositionally biased region" description="Basic and acidic residues" evidence="1">
    <location>
        <begin position="24"/>
        <end position="46"/>
    </location>
</feature>
<evidence type="ECO:0000256" key="1">
    <source>
        <dbReference type="SAM" id="MobiDB-lite"/>
    </source>
</evidence>
<dbReference type="EMBL" id="JBHMFI010000001">
    <property type="protein sequence ID" value="MFB9071448.1"/>
    <property type="molecule type" value="Genomic_DNA"/>
</dbReference>
<organism evidence="2 3">
    <name type="scientific">Citricoccus parietis</name>
    <dbReference type="NCBI Taxonomy" id="592307"/>
    <lineage>
        <taxon>Bacteria</taxon>
        <taxon>Bacillati</taxon>
        <taxon>Actinomycetota</taxon>
        <taxon>Actinomycetes</taxon>
        <taxon>Micrococcales</taxon>
        <taxon>Micrococcaceae</taxon>
        <taxon>Citricoccus</taxon>
    </lineage>
</organism>
<evidence type="ECO:0000313" key="3">
    <source>
        <dbReference type="Proteomes" id="UP001589575"/>
    </source>
</evidence>
<protein>
    <submittedName>
        <fullName evidence="2">Uncharacterized protein</fullName>
    </submittedName>
</protein>
<evidence type="ECO:0000313" key="2">
    <source>
        <dbReference type="EMBL" id="MFB9071448.1"/>
    </source>
</evidence>
<feature type="region of interest" description="Disordered" evidence="1">
    <location>
        <begin position="1"/>
        <end position="52"/>
    </location>
</feature>
<comment type="caution">
    <text evidence="2">The sequence shown here is derived from an EMBL/GenBank/DDBJ whole genome shotgun (WGS) entry which is preliminary data.</text>
</comment>
<name>A0ABV5FXM4_9MICC</name>
<gene>
    <name evidence="2" type="ORF">ACFFX0_09645</name>
</gene>
<reference evidence="2 3" key="1">
    <citation type="submission" date="2024-09" db="EMBL/GenBank/DDBJ databases">
        <authorList>
            <person name="Sun Q."/>
            <person name="Mori K."/>
        </authorList>
    </citation>
    <scope>NUCLEOTIDE SEQUENCE [LARGE SCALE GENOMIC DNA]</scope>
    <source>
        <strain evidence="2 3">CCM 7609</strain>
    </source>
</reference>
<dbReference type="Proteomes" id="UP001589575">
    <property type="component" value="Unassembled WGS sequence"/>
</dbReference>
<proteinExistence type="predicted"/>
<keyword evidence="3" id="KW-1185">Reference proteome</keyword>
<accession>A0ABV5FXM4</accession>
<sequence>MHGQQCRPRREERHLGSQHRHREPPRERRRDHAFDGLGRGGEEGRSLHPFPHPVEAAARAGFLARACLGAHAHPRLIRLHVVTLIPMPGQR</sequence>